<organism evidence="1 2">
    <name type="scientific">Lactococcus nasutitermitis</name>
    <dbReference type="NCBI Taxonomy" id="1652957"/>
    <lineage>
        <taxon>Bacteria</taxon>
        <taxon>Bacillati</taxon>
        <taxon>Bacillota</taxon>
        <taxon>Bacilli</taxon>
        <taxon>Lactobacillales</taxon>
        <taxon>Streptococcaceae</taxon>
        <taxon>Lactococcus</taxon>
    </lineage>
</organism>
<evidence type="ECO:0000313" key="1">
    <source>
        <dbReference type="EMBL" id="MFC4653382.1"/>
    </source>
</evidence>
<protein>
    <submittedName>
        <fullName evidence="1">Dithiol-disulfide isomerase</fullName>
    </submittedName>
</protein>
<proteinExistence type="predicted"/>
<dbReference type="RefSeq" id="WP_213536560.1">
    <property type="nucleotide sequence ID" value="NZ_BOVQ01000007.1"/>
</dbReference>
<sequence length="172" mass="20277">MFEIHYYFTPILDALETFDENDWHLCPVLTLVTAKALRDRLELPRNVENLNACYDRLQKISVDFLTVNLHGRKYGRQFLLKLQEKLAEPGILAYNDLLRHQILQEIGLRTSDFIIYRDFGKQELALVSQNFHKDNFKQSPAGLIMTDTEYLQLNKCDHHHLQNYLKNIEKTA</sequence>
<name>A0ABV9JFX3_9LACT</name>
<keyword evidence="1" id="KW-0413">Isomerase</keyword>
<evidence type="ECO:0000313" key="2">
    <source>
        <dbReference type="Proteomes" id="UP001595987"/>
    </source>
</evidence>
<dbReference type="Proteomes" id="UP001595987">
    <property type="component" value="Unassembled WGS sequence"/>
</dbReference>
<gene>
    <name evidence="1" type="ORF">ACFO26_10755</name>
</gene>
<reference evidence="2" key="1">
    <citation type="journal article" date="2019" name="Int. J. Syst. Evol. Microbiol.">
        <title>The Global Catalogue of Microorganisms (GCM) 10K type strain sequencing project: providing services to taxonomists for standard genome sequencing and annotation.</title>
        <authorList>
            <consortium name="The Broad Institute Genomics Platform"/>
            <consortium name="The Broad Institute Genome Sequencing Center for Infectious Disease"/>
            <person name="Wu L."/>
            <person name="Ma J."/>
        </authorList>
    </citation>
    <scope>NUCLEOTIDE SEQUENCE [LARGE SCALE GENOMIC DNA]</scope>
    <source>
        <strain evidence="2">CCUG 63287</strain>
    </source>
</reference>
<accession>A0ABV9JFX3</accession>
<dbReference type="EMBL" id="JBHSGD010000010">
    <property type="protein sequence ID" value="MFC4653382.1"/>
    <property type="molecule type" value="Genomic_DNA"/>
</dbReference>
<comment type="caution">
    <text evidence="1">The sequence shown here is derived from an EMBL/GenBank/DDBJ whole genome shotgun (WGS) entry which is preliminary data.</text>
</comment>
<dbReference type="GO" id="GO:0016853">
    <property type="term" value="F:isomerase activity"/>
    <property type="evidence" value="ECO:0007669"/>
    <property type="project" value="UniProtKB-KW"/>
</dbReference>
<keyword evidence="2" id="KW-1185">Reference proteome</keyword>